<dbReference type="Pfam" id="PF00175">
    <property type="entry name" value="NAD_binding_1"/>
    <property type="match status" value="1"/>
</dbReference>
<dbReference type="Proteomes" id="UP000389128">
    <property type="component" value="Unassembled WGS sequence"/>
</dbReference>
<dbReference type="InterPro" id="IPR008333">
    <property type="entry name" value="Cbr1-like_FAD-bd_dom"/>
</dbReference>
<evidence type="ECO:0000256" key="6">
    <source>
        <dbReference type="ARBA" id="ARBA00022630"/>
    </source>
</evidence>
<name>A0A6C2D6I8_9RHOO</name>
<dbReference type="SUPFAM" id="SSF52343">
    <property type="entry name" value="Ferredoxin reductase-like, C-terminal NADP-linked domain"/>
    <property type="match status" value="1"/>
</dbReference>
<evidence type="ECO:0000256" key="9">
    <source>
        <dbReference type="ARBA" id="ARBA00022857"/>
    </source>
</evidence>
<keyword evidence="6" id="KW-0285">Flavoprotein</keyword>
<dbReference type="RefSeq" id="WP_148577766.1">
    <property type="nucleotide sequence ID" value="NZ_JAVEUW010000035.1"/>
</dbReference>
<dbReference type="InterPro" id="IPR001433">
    <property type="entry name" value="OxRdtase_FAD/NAD-bd"/>
</dbReference>
<reference evidence="13 14" key="1">
    <citation type="submission" date="2019-01" db="EMBL/GenBank/DDBJ databases">
        <title>Zoogloea oleivorans genome sequencing and assembly.</title>
        <authorList>
            <person name="Tancsics A."/>
            <person name="Farkas M."/>
            <person name="Kriszt B."/>
            <person name="Maroti G."/>
            <person name="Horvath B."/>
        </authorList>
    </citation>
    <scope>NUCLEOTIDE SEQUENCE [LARGE SCALE GENOMIC DNA]</scope>
    <source>
        <strain evidence="13 14">Buc</strain>
    </source>
</reference>
<dbReference type="GO" id="GO:0042167">
    <property type="term" value="P:heme catabolic process"/>
    <property type="evidence" value="ECO:0007669"/>
    <property type="project" value="TreeGrafter"/>
</dbReference>
<dbReference type="GO" id="GO:0034599">
    <property type="term" value="P:cellular response to oxidative stress"/>
    <property type="evidence" value="ECO:0007669"/>
    <property type="project" value="TreeGrafter"/>
</dbReference>
<evidence type="ECO:0000256" key="7">
    <source>
        <dbReference type="ARBA" id="ARBA00022741"/>
    </source>
</evidence>
<dbReference type="Pfam" id="PF00970">
    <property type="entry name" value="FAD_binding_6"/>
    <property type="match status" value="1"/>
</dbReference>
<dbReference type="CDD" id="cd06195">
    <property type="entry name" value="FNR1"/>
    <property type="match status" value="1"/>
</dbReference>
<keyword evidence="10" id="KW-0560">Oxidoreductase</keyword>
<dbReference type="InterPro" id="IPR051930">
    <property type="entry name" value="FNR_type-1"/>
</dbReference>
<evidence type="ECO:0000256" key="5">
    <source>
        <dbReference type="ARBA" id="ARBA00013903"/>
    </source>
</evidence>
<comment type="similarity">
    <text evidence="2">Belongs to the ferredoxin--NADP reductase type 1 family.</text>
</comment>
<dbReference type="GO" id="GO:0004324">
    <property type="term" value="F:ferredoxin-NADP+ reductase activity"/>
    <property type="evidence" value="ECO:0007669"/>
    <property type="project" value="UniProtKB-EC"/>
</dbReference>
<evidence type="ECO:0000256" key="2">
    <source>
        <dbReference type="ARBA" id="ARBA00008312"/>
    </source>
</evidence>
<comment type="caution">
    <text evidence="13">The sequence shown here is derived from an EMBL/GenBank/DDBJ whole genome shotgun (WGS) entry which is preliminary data.</text>
</comment>
<evidence type="ECO:0000259" key="12">
    <source>
        <dbReference type="PROSITE" id="PS51384"/>
    </source>
</evidence>
<dbReference type="PROSITE" id="PS51384">
    <property type="entry name" value="FAD_FR"/>
    <property type="match status" value="1"/>
</dbReference>
<dbReference type="InterPro" id="IPR017927">
    <property type="entry name" value="FAD-bd_FR_type"/>
</dbReference>
<dbReference type="PANTHER" id="PTHR47878">
    <property type="entry name" value="OXIDOREDUCTASE FAD/NAD(P)-BINDING DOMAIN PROTEIN"/>
    <property type="match status" value="1"/>
</dbReference>
<evidence type="ECO:0000256" key="4">
    <source>
        <dbReference type="ARBA" id="ARBA00013223"/>
    </source>
</evidence>
<organism evidence="13 14">
    <name type="scientific">Zoogloea oleivorans</name>
    <dbReference type="NCBI Taxonomy" id="1552750"/>
    <lineage>
        <taxon>Bacteria</taxon>
        <taxon>Pseudomonadati</taxon>
        <taxon>Pseudomonadota</taxon>
        <taxon>Betaproteobacteria</taxon>
        <taxon>Rhodocyclales</taxon>
        <taxon>Zoogloeaceae</taxon>
        <taxon>Zoogloea</taxon>
    </lineage>
</organism>
<dbReference type="FunFam" id="2.40.30.10:FF:000018">
    <property type="entry name" value="Ferredoxin--NADP(+) reductase"/>
    <property type="match status" value="1"/>
</dbReference>
<evidence type="ECO:0000256" key="10">
    <source>
        <dbReference type="ARBA" id="ARBA00023002"/>
    </source>
</evidence>
<dbReference type="InterPro" id="IPR017938">
    <property type="entry name" value="Riboflavin_synthase-like_b-brl"/>
</dbReference>
<keyword evidence="7" id="KW-0547">Nucleotide-binding</keyword>
<sequence length="258" mass="29263">MAAHITEKVLSVHHWNDTLFSFTTTRDRSIRFENGQFVMIGLEVDGRPLMRAYSIASANYEESLEFFSIKVQDGPLTSRLQHLKPGDDLLVSRKPTGTLLLSDLLPGRHLYLFSTGTGMAAFMSIIRDLDVYDRFDKVILVHGVRQVSELAYSHYITHELPQHEFLGESISQKLIYYPTVTREPFRNQGRLTDLVESGKLFEDIGLPPLDPAVDRAMICGSAPMLKDSRAMLDARGFRMSKRIGDPADYVIEHAFIEK</sequence>
<gene>
    <name evidence="13" type="ORF">ETQ85_04010</name>
</gene>
<evidence type="ECO:0000256" key="8">
    <source>
        <dbReference type="ARBA" id="ARBA00022827"/>
    </source>
</evidence>
<dbReference type="InterPro" id="IPR039261">
    <property type="entry name" value="FNR_nucleotide-bd"/>
</dbReference>
<dbReference type="EC" id="1.18.1.2" evidence="4"/>
<evidence type="ECO:0000313" key="13">
    <source>
        <dbReference type="EMBL" id="TYC61232.1"/>
    </source>
</evidence>
<dbReference type="OrthoDB" id="9784483at2"/>
<evidence type="ECO:0000313" key="14">
    <source>
        <dbReference type="Proteomes" id="UP000389128"/>
    </source>
</evidence>
<keyword evidence="8" id="KW-0274">FAD</keyword>
<evidence type="ECO:0000256" key="11">
    <source>
        <dbReference type="ARBA" id="ARBA00047776"/>
    </source>
</evidence>
<comment type="cofactor">
    <cofactor evidence="1">
        <name>FAD</name>
        <dbReference type="ChEBI" id="CHEBI:57692"/>
    </cofactor>
</comment>
<comment type="subunit">
    <text evidence="3">Monomer.</text>
</comment>
<evidence type="ECO:0000256" key="1">
    <source>
        <dbReference type="ARBA" id="ARBA00001974"/>
    </source>
</evidence>
<evidence type="ECO:0000256" key="3">
    <source>
        <dbReference type="ARBA" id="ARBA00011245"/>
    </source>
</evidence>
<dbReference type="Gene3D" id="2.40.30.10">
    <property type="entry name" value="Translation factors"/>
    <property type="match status" value="1"/>
</dbReference>
<comment type="catalytic activity">
    <reaction evidence="11">
        <text>2 reduced [2Fe-2S]-[ferredoxin] + NADP(+) + H(+) = 2 oxidized [2Fe-2S]-[ferredoxin] + NADPH</text>
        <dbReference type="Rhea" id="RHEA:20125"/>
        <dbReference type="Rhea" id="RHEA-COMP:10000"/>
        <dbReference type="Rhea" id="RHEA-COMP:10001"/>
        <dbReference type="ChEBI" id="CHEBI:15378"/>
        <dbReference type="ChEBI" id="CHEBI:33737"/>
        <dbReference type="ChEBI" id="CHEBI:33738"/>
        <dbReference type="ChEBI" id="CHEBI:57783"/>
        <dbReference type="ChEBI" id="CHEBI:58349"/>
        <dbReference type="EC" id="1.18.1.2"/>
    </reaction>
</comment>
<dbReference type="AlphaFoldDB" id="A0A6C2D6I8"/>
<dbReference type="PANTHER" id="PTHR47878:SF1">
    <property type="entry name" value="FLAVODOXIN_FERREDOXIN--NADP REDUCTASE"/>
    <property type="match status" value="1"/>
</dbReference>
<keyword evidence="14" id="KW-1185">Reference proteome</keyword>
<keyword evidence="9" id="KW-0521">NADP</keyword>
<dbReference type="Gene3D" id="3.40.50.80">
    <property type="entry name" value="Nucleotide-binding domain of ferredoxin-NADP reductase (FNR) module"/>
    <property type="match status" value="1"/>
</dbReference>
<dbReference type="GO" id="GO:0000166">
    <property type="term" value="F:nucleotide binding"/>
    <property type="evidence" value="ECO:0007669"/>
    <property type="project" value="UniProtKB-KW"/>
</dbReference>
<dbReference type="SUPFAM" id="SSF63380">
    <property type="entry name" value="Riboflavin synthase domain-like"/>
    <property type="match status" value="1"/>
</dbReference>
<accession>A0A6C2D6I8</accession>
<dbReference type="InterPro" id="IPR033892">
    <property type="entry name" value="FNR_bac"/>
</dbReference>
<protein>
    <recommendedName>
        <fullName evidence="5">Ferredoxin--NADP reductase</fullName>
        <ecNumber evidence="4">1.18.1.2</ecNumber>
    </recommendedName>
</protein>
<dbReference type="EMBL" id="SDKK01000003">
    <property type="protein sequence ID" value="TYC61232.1"/>
    <property type="molecule type" value="Genomic_DNA"/>
</dbReference>
<proteinExistence type="inferred from homology"/>
<dbReference type="FunFam" id="3.40.50.80:FF:000002">
    <property type="entry name" value="Ferredoxin--NADP reductase"/>
    <property type="match status" value="1"/>
</dbReference>
<feature type="domain" description="FAD-binding FR-type" evidence="12">
    <location>
        <begin position="2"/>
        <end position="102"/>
    </location>
</feature>